<gene>
    <name evidence="1" type="ORF">QSH54_015805</name>
</gene>
<protein>
    <submittedName>
        <fullName evidence="1">MFS transporter</fullName>
    </submittedName>
</protein>
<accession>A0ACC6VC55</accession>
<evidence type="ECO:0000313" key="1">
    <source>
        <dbReference type="EMBL" id="MFB8963319.1"/>
    </source>
</evidence>
<proteinExistence type="predicted"/>
<reference evidence="1" key="1">
    <citation type="submission" date="2024-09" db="EMBL/GenBank/DDBJ databases">
        <authorList>
            <person name="Popovic Milovanovic T."/>
            <person name="Greer S."/>
            <person name="Ilicic R."/>
            <person name="Jelusic A."/>
            <person name="Grant M."/>
            <person name="Vicente J."/>
            <person name="Studholme D.J."/>
        </authorList>
    </citation>
    <scope>NUCLEOTIDE SEQUENCE</scope>
    <source>
        <strain evidence="1">Xp320</strain>
    </source>
</reference>
<sequence length="439" mass="46462">MDTSSVSTLSVSAPSRVPPVSMPRHLVWLFAVASGLSVANVYYAQPLLDSLAQDFGISYAAVGGVITSTQIGCALALLLLVPLGDLMNRRRLMSMQLLALVVALAVVAMARSAPALLAGMLAVGLLGTAMTQGLIAYAASAAAPHERGRVVGAAQGGVFIGLLLARVFAGGVSDLAGWRGVYFCAAFLMVAIALPLWRWLPALPPTSQTMSYPRLIASMLTLLRQERTLRVRGMLALLMFATFNIFWSALVLPLSAPPYRFSHTAIGAFGLVGAAGAIVAARAGNWADRGHAQRTSAAALTVLLLAWWPLSLMDWSLWTLVIGIVLLDMGGQALHVTNQSLIFRTKPEAHSRLVGLYMLFYAVGSGLGAIGATVIYARTGWQGVCLLGAAVSLVALLFWWATRRSGTSATGVESQPHHKVRDLLKRPGEFGPLGSRVPP</sequence>
<name>A0ACC6VC55_9XANT</name>
<evidence type="ECO:0000313" key="2">
    <source>
        <dbReference type="Proteomes" id="UP001169740"/>
    </source>
</evidence>
<organism evidence="1 2">
    <name type="scientific">Xanthomonas arboricola pv. pruni</name>
    <dbReference type="NCBI Taxonomy" id="69929"/>
    <lineage>
        <taxon>Bacteria</taxon>
        <taxon>Pseudomonadati</taxon>
        <taxon>Pseudomonadota</taxon>
        <taxon>Gammaproteobacteria</taxon>
        <taxon>Lysobacterales</taxon>
        <taxon>Lysobacteraceae</taxon>
        <taxon>Xanthomonas</taxon>
    </lineage>
</organism>
<dbReference type="EMBL" id="JASVYU020000020">
    <property type="protein sequence ID" value="MFB8963319.1"/>
    <property type="molecule type" value="Genomic_DNA"/>
</dbReference>
<dbReference type="Proteomes" id="UP001169740">
    <property type="component" value="Unassembled WGS sequence"/>
</dbReference>
<comment type="caution">
    <text evidence="1">The sequence shown here is derived from an EMBL/GenBank/DDBJ whole genome shotgun (WGS) entry which is preliminary data.</text>
</comment>